<dbReference type="InterPro" id="IPR050517">
    <property type="entry name" value="DDR_Repair_Kinase"/>
</dbReference>
<proteinExistence type="inferred from homology"/>
<dbReference type="SUPFAM" id="SSF56112">
    <property type="entry name" value="Protein kinase-like (PK-like)"/>
    <property type="match status" value="1"/>
</dbReference>
<dbReference type="InterPro" id="IPR057564">
    <property type="entry name" value="HEAT_ATR"/>
</dbReference>
<evidence type="ECO:0000256" key="8">
    <source>
        <dbReference type="ARBA" id="ARBA00022777"/>
    </source>
</evidence>
<dbReference type="Gene3D" id="3.30.1010.10">
    <property type="entry name" value="Phosphatidylinositol 3-kinase Catalytic Subunit, Chain A, domain 4"/>
    <property type="match status" value="1"/>
</dbReference>
<dbReference type="PANTHER" id="PTHR11139:SF69">
    <property type="entry name" value="SERINE_THREONINE-PROTEIN KINASE ATR"/>
    <property type="match status" value="1"/>
</dbReference>
<protein>
    <recommendedName>
        <fullName evidence="12">Serine/threonine-protein kinase ATR</fullName>
        <ecNumber evidence="3">2.7.11.1</ecNumber>
    </recommendedName>
</protein>
<feature type="domain" description="PI3K/PI4K catalytic" evidence="15">
    <location>
        <begin position="239"/>
        <end position="546"/>
    </location>
</feature>
<keyword evidence="11" id="KW-0539">Nucleus</keyword>
<evidence type="ECO:0000256" key="13">
    <source>
        <dbReference type="ARBA" id="ARBA00047899"/>
    </source>
</evidence>
<keyword evidence="10" id="KW-0234">DNA repair</keyword>
<evidence type="ECO:0000256" key="9">
    <source>
        <dbReference type="ARBA" id="ARBA00022840"/>
    </source>
</evidence>
<keyword evidence="6" id="KW-0547">Nucleotide-binding</keyword>
<dbReference type="InterPro" id="IPR036940">
    <property type="entry name" value="PI3/4_kinase_cat_sf"/>
</dbReference>
<evidence type="ECO:0000256" key="11">
    <source>
        <dbReference type="ARBA" id="ARBA00023242"/>
    </source>
</evidence>
<evidence type="ECO:0000259" key="16">
    <source>
        <dbReference type="PROSITE" id="PS51189"/>
    </source>
</evidence>
<reference evidence="18 19" key="1">
    <citation type="submission" date="2023-04" db="EMBL/GenBank/DDBJ databases">
        <title>Genome of Basidiobolus ranarum AG-B5.</title>
        <authorList>
            <person name="Stajich J.E."/>
            <person name="Carter-House D."/>
            <person name="Gryganskyi A."/>
        </authorList>
    </citation>
    <scope>NUCLEOTIDE SEQUENCE [LARGE SCALE GENOMIC DNA]</scope>
    <source>
        <strain evidence="18 19">AG-B5</strain>
    </source>
</reference>
<dbReference type="SMART" id="SM00146">
    <property type="entry name" value="PI3Kc"/>
    <property type="match status" value="1"/>
</dbReference>
<comment type="catalytic activity">
    <reaction evidence="13">
        <text>L-threonyl-[protein] + ATP = O-phospho-L-threonyl-[protein] + ADP + H(+)</text>
        <dbReference type="Rhea" id="RHEA:46608"/>
        <dbReference type="Rhea" id="RHEA-COMP:11060"/>
        <dbReference type="Rhea" id="RHEA-COMP:11605"/>
        <dbReference type="ChEBI" id="CHEBI:15378"/>
        <dbReference type="ChEBI" id="CHEBI:30013"/>
        <dbReference type="ChEBI" id="CHEBI:30616"/>
        <dbReference type="ChEBI" id="CHEBI:61977"/>
        <dbReference type="ChEBI" id="CHEBI:456216"/>
        <dbReference type="EC" id="2.7.11.1"/>
    </reaction>
</comment>
<evidence type="ECO:0000313" key="19">
    <source>
        <dbReference type="Proteomes" id="UP001479436"/>
    </source>
</evidence>
<comment type="catalytic activity">
    <reaction evidence="14">
        <text>L-seryl-[protein] + ATP = O-phospho-L-seryl-[protein] + ADP + H(+)</text>
        <dbReference type="Rhea" id="RHEA:17989"/>
        <dbReference type="Rhea" id="RHEA-COMP:9863"/>
        <dbReference type="Rhea" id="RHEA-COMP:11604"/>
        <dbReference type="ChEBI" id="CHEBI:15378"/>
        <dbReference type="ChEBI" id="CHEBI:29999"/>
        <dbReference type="ChEBI" id="CHEBI:30616"/>
        <dbReference type="ChEBI" id="CHEBI:83421"/>
        <dbReference type="ChEBI" id="CHEBI:456216"/>
        <dbReference type="EC" id="2.7.11.1"/>
    </reaction>
</comment>
<evidence type="ECO:0000259" key="17">
    <source>
        <dbReference type="PROSITE" id="PS51190"/>
    </source>
</evidence>
<dbReference type="EMBL" id="JASJQH010009389">
    <property type="protein sequence ID" value="KAK9679778.1"/>
    <property type="molecule type" value="Genomic_DNA"/>
</dbReference>
<dbReference type="PROSITE" id="PS50290">
    <property type="entry name" value="PI3_4_KINASE_3"/>
    <property type="match status" value="1"/>
</dbReference>
<evidence type="ECO:0000256" key="5">
    <source>
        <dbReference type="ARBA" id="ARBA00022679"/>
    </source>
</evidence>
<comment type="subcellular location">
    <subcellularLocation>
        <location evidence="1">Nucleus</location>
    </subcellularLocation>
</comment>
<evidence type="ECO:0000256" key="14">
    <source>
        <dbReference type="ARBA" id="ARBA00048679"/>
    </source>
</evidence>
<dbReference type="Gene3D" id="1.10.1070.11">
    <property type="entry name" value="Phosphatidylinositol 3-/4-kinase, catalytic domain"/>
    <property type="match status" value="1"/>
</dbReference>
<keyword evidence="5" id="KW-0808">Transferase</keyword>
<evidence type="ECO:0000256" key="4">
    <source>
        <dbReference type="ARBA" id="ARBA00022527"/>
    </source>
</evidence>
<dbReference type="InterPro" id="IPR003152">
    <property type="entry name" value="FATC_dom"/>
</dbReference>
<dbReference type="PANTHER" id="PTHR11139">
    <property type="entry name" value="ATAXIA TELANGIECTASIA MUTATED ATM -RELATED"/>
    <property type="match status" value="1"/>
</dbReference>
<dbReference type="Pfam" id="PF02260">
    <property type="entry name" value="FATC"/>
    <property type="match status" value="1"/>
</dbReference>
<keyword evidence="19" id="KW-1185">Reference proteome</keyword>
<evidence type="ECO:0000256" key="3">
    <source>
        <dbReference type="ARBA" id="ARBA00012513"/>
    </source>
</evidence>
<keyword evidence="4" id="KW-0723">Serine/threonine-protein kinase</keyword>
<evidence type="ECO:0000256" key="12">
    <source>
        <dbReference type="ARBA" id="ARBA00024420"/>
    </source>
</evidence>
<feature type="domain" description="FATC" evidence="17">
    <location>
        <begin position="542"/>
        <end position="574"/>
    </location>
</feature>
<gene>
    <name evidence="18" type="ORF">K7432_016161</name>
</gene>
<comment type="caution">
    <text evidence="18">The sequence shown here is derived from an EMBL/GenBank/DDBJ whole genome shotgun (WGS) entry which is preliminary data.</text>
</comment>
<evidence type="ECO:0000259" key="15">
    <source>
        <dbReference type="PROSITE" id="PS50290"/>
    </source>
</evidence>
<evidence type="ECO:0000256" key="7">
    <source>
        <dbReference type="ARBA" id="ARBA00022763"/>
    </source>
</evidence>
<keyword evidence="8" id="KW-0418">Kinase</keyword>
<dbReference type="PROSITE" id="PS51189">
    <property type="entry name" value="FAT"/>
    <property type="match status" value="1"/>
</dbReference>
<dbReference type="SMART" id="SM01343">
    <property type="entry name" value="FATC"/>
    <property type="match status" value="1"/>
</dbReference>
<dbReference type="Pfam" id="PF23593">
    <property type="entry name" value="HEAT_ATR"/>
    <property type="match status" value="1"/>
</dbReference>
<name>A0ABR2VM06_9FUNG</name>
<feature type="domain" description="FAT" evidence="16">
    <location>
        <begin position="1"/>
        <end position="129"/>
    </location>
</feature>
<dbReference type="CDD" id="cd00892">
    <property type="entry name" value="PIKKc_ATR"/>
    <property type="match status" value="1"/>
</dbReference>
<dbReference type="Proteomes" id="UP001479436">
    <property type="component" value="Unassembled WGS sequence"/>
</dbReference>
<evidence type="ECO:0000256" key="2">
    <source>
        <dbReference type="ARBA" id="ARBA00010769"/>
    </source>
</evidence>
<comment type="similarity">
    <text evidence="2">Belongs to the PI3/PI4-kinase family. ATM subfamily.</text>
</comment>
<accession>A0ABR2VM06</accession>
<evidence type="ECO:0000313" key="18">
    <source>
        <dbReference type="EMBL" id="KAK9679778.1"/>
    </source>
</evidence>
<dbReference type="InterPro" id="IPR011009">
    <property type="entry name" value="Kinase-like_dom_sf"/>
</dbReference>
<dbReference type="InterPro" id="IPR000403">
    <property type="entry name" value="PI3/4_kinase_cat_dom"/>
</dbReference>
<dbReference type="PROSITE" id="PS51190">
    <property type="entry name" value="FATC"/>
    <property type="match status" value="1"/>
</dbReference>
<dbReference type="EC" id="2.7.11.1" evidence="3"/>
<sequence length="574" mass="65465">MAAILFYVCKNYGKALSHGTKYIYQTLPRLLTLWLDMGAKNGVQIEPSNSDKARSPEERGSKFQVVNRMVQKLNERLPAYQFLTAFPQIISRICHRNKSVFQVLEQIIINVLTVYPQQALWAMMSVSRSTYKIRANRCNTILTKVKSDPHLRNTPKALDILIPQAIKLTDQLLGVCNYPVSSRETTLSINRDFRTLQRMTPLNIIVPLQSTLTVTLPASSQTLSSHNPFPAEQPTIAGFQDEVEIMHSLQKPRKVVMLGNNKKEYTFLCKPKDDLRKDTRLMEFNSMINKLLKKDPESRKRGLHIRTYAVVPLNEECGLIEWVPNTAGLRHILLKLYKAKNIMTPISQIRNILEARDRPGPEIFTNLLLPKFPPVFYEWFLETFPEPTSWFSSRVAYATTAAVMSMVGYVLGLGDRHGENILFDATNGDTVHVDFNCLFEKGMTFDFPEKVPFRLTQNMVDAFGVTGYEGVFRKSCEVSLKLLRNNRESLMCVLETFIHDPLCEWSKKKPSSMTSGEVENEHAVRSLQTIDHKLQGLVQAGFPLSIEGQVDELIRQATDASNLFKMYIGWAAYM</sequence>
<keyword evidence="9" id="KW-0067">ATP-binding</keyword>
<evidence type="ECO:0000256" key="10">
    <source>
        <dbReference type="ARBA" id="ARBA00023204"/>
    </source>
</evidence>
<keyword evidence="7" id="KW-0227">DNA damage</keyword>
<organism evidence="18 19">
    <name type="scientific">Basidiobolus ranarum</name>
    <dbReference type="NCBI Taxonomy" id="34480"/>
    <lineage>
        <taxon>Eukaryota</taxon>
        <taxon>Fungi</taxon>
        <taxon>Fungi incertae sedis</taxon>
        <taxon>Zoopagomycota</taxon>
        <taxon>Entomophthoromycotina</taxon>
        <taxon>Basidiobolomycetes</taxon>
        <taxon>Basidiobolales</taxon>
        <taxon>Basidiobolaceae</taxon>
        <taxon>Basidiobolus</taxon>
    </lineage>
</organism>
<dbReference type="Pfam" id="PF00454">
    <property type="entry name" value="PI3_PI4_kinase"/>
    <property type="match status" value="1"/>
</dbReference>
<dbReference type="PROSITE" id="PS00916">
    <property type="entry name" value="PI3_4_KINASE_2"/>
    <property type="match status" value="1"/>
</dbReference>
<evidence type="ECO:0000256" key="1">
    <source>
        <dbReference type="ARBA" id="ARBA00004123"/>
    </source>
</evidence>
<dbReference type="InterPro" id="IPR018936">
    <property type="entry name" value="PI3/4_kinase_CS"/>
</dbReference>
<evidence type="ECO:0000256" key="6">
    <source>
        <dbReference type="ARBA" id="ARBA00022741"/>
    </source>
</evidence>
<dbReference type="InterPro" id="IPR014009">
    <property type="entry name" value="PIK_FAT"/>
</dbReference>